<dbReference type="InterPro" id="IPR021211">
    <property type="entry name" value="SAM35"/>
</dbReference>
<sequence length="203" mass="23025">MSEAKDDVNPLPESPPRASSWIPSVPAPIKRVFDRFPLVTYPPNEIPSRSPSSHDEPRLYMFSSLQGSKQSAPSHNPQCLKWQAYLNFRGIKYQIVPSNNHASLTGSLPFLLPAAESNDTVNPVPSNQLKRWVDGQLGHGKEETRDMRFDAYSSLLDHRLRNAWIIRISTLSRANFTSIPRQRTCSYGLPSLENYKVQLEMSF</sequence>
<dbReference type="OrthoDB" id="198787at2759"/>
<name>C4JNU2_UNCRE</name>
<evidence type="ECO:0000313" key="4">
    <source>
        <dbReference type="Proteomes" id="UP000002058"/>
    </source>
</evidence>
<dbReference type="KEGG" id="ure:UREG_04412"/>
<dbReference type="RefSeq" id="XP_002544895.1">
    <property type="nucleotide sequence ID" value="XM_002544849.1"/>
</dbReference>
<dbReference type="InterPro" id="IPR012336">
    <property type="entry name" value="Thioredoxin-like_fold"/>
</dbReference>
<gene>
    <name evidence="3" type="ORF">UREG_04412</name>
</gene>
<dbReference type="Pfam" id="PF17172">
    <property type="entry name" value="GST_N_4"/>
    <property type="match status" value="1"/>
</dbReference>
<dbReference type="VEuPathDB" id="FungiDB:UREG_04412"/>
<accession>C4JNU2</accession>
<dbReference type="InParanoid" id="C4JNU2"/>
<evidence type="ECO:0000256" key="1">
    <source>
        <dbReference type="SAM" id="MobiDB-lite"/>
    </source>
</evidence>
<proteinExistence type="predicted"/>
<dbReference type="AlphaFoldDB" id="C4JNU2"/>
<dbReference type="STRING" id="336963.C4JNU2"/>
<feature type="domain" description="Thioredoxin-like fold" evidence="2">
    <location>
        <begin position="77"/>
        <end position="167"/>
    </location>
</feature>
<reference evidence="4" key="1">
    <citation type="journal article" date="2009" name="Genome Res.">
        <title>Comparative genomic analyses of the human fungal pathogens Coccidioides and their relatives.</title>
        <authorList>
            <person name="Sharpton T.J."/>
            <person name="Stajich J.E."/>
            <person name="Rounsley S.D."/>
            <person name="Gardner M.J."/>
            <person name="Wortman J.R."/>
            <person name="Jordar V.S."/>
            <person name="Maiti R."/>
            <person name="Kodira C.D."/>
            <person name="Neafsey D.E."/>
            <person name="Zeng Q."/>
            <person name="Hung C.-Y."/>
            <person name="McMahan C."/>
            <person name="Muszewska A."/>
            <person name="Grynberg M."/>
            <person name="Mandel M.A."/>
            <person name="Kellner E.M."/>
            <person name="Barker B.M."/>
            <person name="Galgiani J.N."/>
            <person name="Orbach M.J."/>
            <person name="Kirkland T.N."/>
            <person name="Cole G.T."/>
            <person name="Henn M.R."/>
            <person name="Birren B.W."/>
            <person name="Taylor J.W."/>
        </authorList>
    </citation>
    <scope>NUCLEOTIDE SEQUENCE [LARGE SCALE GENOMIC DNA]</scope>
    <source>
        <strain evidence="4">UAMH 1704</strain>
    </source>
</reference>
<dbReference type="OMA" id="NAWIIRI"/>
<dbReference type="GeneID" id="8441011"/>
<feature type="region of interest" description="Disordered" evidence="1">
    <location>
        <begin position="1"/>
        <end position="21"/>
    </location>
</feature>
<evidence type="ECO:0000313" key="3">
    <source>
        <dbReference type="EMBL" id="EEP79566.1"/>
    </source>
</evidence>
<organism evidence="3 4">
    <name type="scientific">Uncinocarpus reesii (strain UAMH 1704)</name>
    <dbReference type="NCBI Taxonomy" id="336963"/>
    <lineage>
        <taxon>Eukaryota</taxon>
        <taxon>Fungi</taxon>
        <taxon>Dikarya</taxon>
        <taxon>Ascomycota</taxon>
        <taxon>Pezizomycotina</taxon>
        <taxon>Eurotiomycetes</taxon>
        <taxon>Eurotiomycetidae</taxon>
        <taxon>Onygenales</taxon>
        <taxon>Onygenaceae</taxon>
        <taxon>Uncinocarpus</taxon>
    </lineage>
</organism>
<protein>
    <recommendedName>
        <fullName evidence="2">Thioredoxin-like fold domain-containing protein</fullName>
    </recommendedName>
</protein>
<evidence type="ECO:0000259" key="2">
    <source>
        <dbReference type="Pfam" id="PF17172"/>
    </source>
</evidence>
<dbReference type="eggNOG" id="KOG3028">
    <property type="taxonomic scope" value="Eukaryota"/>
</dbReference>
<dbReference type="Proteomes" id="UP000002058">
    <property type="component" value="Unassembled WGS sequence"/>
</dbReference>
<dbReference type="HOGENOM" id="CLU_116874_0_0_1"/>
<dbReference type="EMBL" id="CH476616">
    <property type="protein sequence ID" value="EEP79566.1"/>
    <property type="molecule type" value="Genomic_DNA"/>
</dbReference>
<keyword evidence="4" id="KW-1185">Reference proteome</keyword>
<dbReference type="Pfam" id="PF10806">
    <property type="entry name" value="SAM35"/>
    <property type="match status" value="1"/>
</dbReference>